<dbReference type="PANTHER" id="PTHR33048:SF124">
    <property type="entry name" value="INTEGRAL MEMBRANE PROTEIN"/>
    <property type="match status" value="1"/>
</dbReference>
<evidence type="ECO:0000256" key="5">
    <source>
        <dbReference type="ARBA" id="ARBA00038359"/>
    </source>
</evidence>
<dbReference type="InParanoid" id="A0A2N3NJ57"/>
<dbReference type="PANTHER" id="PTHR33048">
    <property type="entry name" value="PTH11-LIKE INTEGRAL MEMBRANE PROTEIN (AFU_ORTHOLOGUE AFUA_5G11245)"/>
    <property type="match status" value="1"/>
</dbReference>
<feature type="transmembrane region" description="Helical" evidence="7">
    <location>
        <begin position="264"/>
        <end position="287"/>
    </location>
</feature>
<dbReference type="STRING" id="41688.A0A2N3NJ57"/>
<dbReference type="Proteomes" id="UP000233524">
    <property type="component" value="Unassembled WGS sequence"/>
</dbReference>
<proteinExistence type="inferred from homology"/>
<accession>A0A2N3NJ57</accession>
<evidence type="ECO:0000256" key="6">
    <source>
        <dbReference type="SAM" id="MobiDB-lite"/>
    </source>
</evidence>
<keyword evidence="4 7" id="KW-0472">Membrane</keyword>
<keyword evidence="2 7" id="KW-0812">Transmembrane</keyword>
<feature type="region of interest" description="Disordered" evidence="6">
    <location>
        <begin position="305"/>
        <end position="324"/>
    </location>
</feature>
<gene>
    <name evidence="9" type="ORF">jhhlp_000669</name>
</gene>
<name>A0A2N3NJ57_9PEZI</name>
<feature type="non-terminal residue" evidence="9">
    <location>
        <position position="1"/>
    </location>
</feature>
<dbReference type="InterPro" id="IPR049326">
    <property type="entry name" value="Rhodopsin_dom_fungi"/>
</dbReference>
<comment type="similarity">
    <text evidence="5">Belongs to the SAT4 family.</text>
</comment>
<evidence type="ECO:0000256" key="4">
    <source>
        <dbReference type="ARBA" id="ARBA00023136"/>
    </source>
</evidence>
<evidence type="ECO:0000259" key="8">
    <source>
        <dbReference type="Pfam" id="PF20684"/>
    </source>
</evidence>
<dbReference type="EMBL" id="NLAX01000003">
    <property type="protein sequence ID" value="PKS12463.1"/>
    <property type="molecule type" value="Genomic_DNA"/>
</dbReference>
<evidence type="ECO:0000256" key="7">
    <source>
        <dbReference type="SAM" id="Phobius"/>
    </source>
</evidence>
<evidence type="ECO:0000313" key="9">
    <source>
        <dbReference type="EMBL" id="PKS12463.1"/>
    </source>
</evidence>
<feature type="domain" description="Rhodopsin" evidence="8">
    <location>
        <begin position="55"/>
        <end position="292"/>
    </location>
</feature>
<feature type="transmembrane region" description="Helical" evidence="7">
    <location>
        <begin position="37"/>
        <end position="58"/>
    </location>
</feature>
<dbReference type="OrthoDB" id="5393606at2759"/>
<dbReference type="AlphaFoldDB" id="A0A2N3NJ57"/>
<feature type="transmembrane region" description="Helical" evidence="7">
    <location>
        <begin position="193"/>
        <end position="218"/>
    </location>
</feature>
<reference evidence="9 10" key="1">
    <citation type="journal article" date="2017" name="G3 (Bethesda)">
        <title>First Draft Genome Sequence of the Pathogenic Fungus Lomentospora prolificans (Formerly Scedosporium prolificans).</title>
        <authorList>
            <person name="Luo R."/>
            <person name="Zimin A."/>
            <person name="Workman R."/>
            <person name="Fan Y."/>
            <person name="Pertea G."/>
            <person name="Grossman N."/>
            <person name="Wear M.P."/>
            <person name="Jia B."/>
            <person name="Miller H."/>
            <person name="Casadevall A."/>
            <person name="Timp W."/>
            <person name="Zhang S.X."/>
            <person name="Salzberg S.L."/>
        </authorList>
    </citation>
    <scope>NUCLEOTIDE SEQUENCE [LARGE SCALE GENOMIC DNA]</scope>
    <source>
        <strain evidence="9 10">JHH-5317</strain>
    </source>
</reference>
<organism evidence="9 10">
    <name type="scientific">Lomentospora prolificans</name>
    <dbReference type="NCBI Taxonomy" id="41688"/>
    <lineage>
        <taxon>Eukaryota</taxon>
        <taxon>Fungi</taxon>
        <taxon>Dikarya</taxon>
        <taxon>Ascomycota</taxon>
        <taxon>Pezizomycotina</taxon>
        <taxon>Sordariomycetes</taxon>
        <taxon>Hypocreomycetidae</taxon>
        <taxon>Microascales</taxon>
        <taxon>Microascaceae</taxon>
        <taxon>Lomentospora</taxon>
    </lineage>
</organism>
<evidence type="ECO:0000313" key="10">
    <source>
        <dbReference type="Proteomes" id="UP000233524"/>
    </source>
</evidence>
<evidence type="ECO:0000256" key="2">
    <source>
        <dbReference type="ARBA" id="ARBA00022692"/>
    </source>
</evidence>
<comment type="caution">
    <text evidence="9">The sequence shown here is derived from an EMBL/GenBank/DDBJ whole genome shotgun (WGS) entry which is preliminary data.</text>
</comment>
<dbReference type="GO" id="GO:0016020">
    <property type="term" value="C:membrane"/>
    <property type="evidence" value="ECO:0007669"/>
    <property type="project" value="UniProtKB-SubCell"/>
</dbReference>
<sequence>SWLTAMPVINGVTTPLEAPEGWVVDFDNPTRQAVPEAFYVSGFGLFFSIAFMAQRMYTKIFLSGGLQVDDYLLIIAFVTAMVAMGLSIHMFASGIGGVHGWEISTDQFAQWTVDVYISAPFYMLCGSFAKLSLLVFYLRLTPQRWFRHLVWAFMAIIGAYTIAIFMPLVFSCRPISKAWDIYMTEGKCINTPILYHATAISNITSDIVLFFLPLPILIKLQIPMQQKIGLFIIFSMASMTVVTSIIRLALLPRLMNPTDPTWEIAYISLWILVEGNLLIMCAALPTFRKFLRHVAPRLIGESTYGKSRTSGHASGRTGTTGPIGHSRYAFGSRLASQSRDPNDGYARFKTNGEAFVMTNVEGGRVKTKGDSGKGVLWNDDDSEKAIVAGSRDIIQTTTIAVEYSTEPEGRRSRNQTP</sequence>
<feature type="transmembrane region" description="Helical" evidence="7">
    <location>
        <begin position="70"/>
        <end position="95"/>
    </location>
</feature>
<feature type="compositionally biased region" description="Polar residues" evidence="6">
    <location>
        <begin position="305"/>
        <end position="320"/>
    </location>
</feature>
<evidence type="ECO:0000256" key="1">
    <source>
        <dbReference type="ARBA" id="ARBA00004141"/>
    </source>
</evidence>
<protein>
    <recommendedName>
        <fullName evidence="8">Rhodopsin domain-containing protein</fullName>
    </recommendedName>
</protein>
<feature type="transmembrane region" description="Helical" evidence="7">
    <location>
        <begin position="230"/>
        <end position="252"/>
    </location>
</feature>
<keyword evidence="3 7" id="KW-1133">Transmembrane helix</keyword>
<feature type="transmembrane region" description="Helical" evidence="7">
    <location>
        <begin position="149"/>
        <end position="170"/>
    </location>
</feature>
<dbReference type="InterPro" id="IPR052337">
    <property type="entry name" value="SAT4-like"/>
</dbReference>
<evidence type="ECO:0000256" key="3">
    <source>
        <dbReference type="ARBA" id="ARBA00022989"/>
    </source>
</evidence>
<comment type="subcellular location">
    <subcellularLocation>
        <location evidence="1">Membrane</location>
        <topology evidence="1">Multi-pass membrane protein</topology>
    </subcellularLocation>
</comment>
<keyword evidence="10" id="KW-1185">Reference proteome</keyword>
<dbReference type="VEuPathDB" id="FungiDB:jhhlp_000669"/>
<dbReference type="Pfam" id="PF20684">
    <property type="entry name" value="Fung_rhodopsin"/>
    <property type="match status" value="1"/>
</dbReference>
<feature type="transmembrane region" description="Helical" evidence="7">
    <location>
        <begin position="115"/>
        <end position="137"/>
    </location>
</feature>